<dbReference type="InterPro" id="IPR036388">
    <property type="entry name" value="WH-like_DNA-bd_sf"/>
</dbReference>
<dbReference type="InterPro" id="IPR005119">
    <property type="entry name" value="LysR_subst-bd"/>
</dbReference>
<evidence type="ECO:0000256" key="3">
    <source>
        <dbReference type="ARBA" id="ARBA00023125"/>
    </source>
</evidence>
<feature type="region of interest" description="Disordered" evidence="5">
    <location>
        <begin position="302"/>
        <end position="322"/>
    </location>
</feature>
<dbReference type="InterPro" id="IPR000847">
    <property type="entry name" value="LysR_HTH_N"/>
</dbReference>
<evidence type="ECO:0000313" key="8">
    <source>
        <dbReference type="Proteomes" id="UP001501321"/>
    </source>
</evidence>
<evidence type="ECO:0000259" key="6">
    <source>
        <dbReference type="PROSITE" id="PS50931"/>
    </source>
</evidence>
<dbReference type="Gene3D" id="1.10.10.10">
    <property type="entry name" value="Winged helix-like DNA-binding domain superfamily/Winged helix DNA-binding domain"/>
    <property type="match status" value="1"/>
</dbReference>
<dbReference type="PANTHER" id="PTHR30537">
    <property type="entry name" value="HTH-TYPE TRANSCRIPTIONAL REGULATOR"/>
    <property type="match status" value="1"/>
</dbReference>
<comment type="similarity">
    <text evidence="1">Belongs to the LysR transcriptional regulatory family.</text>
</comment>
<dbReference type="EMBL" id="BAABFC010000009">
    <property type="protein sequence ID" value="GAA4497148.1"/>
    <property type="molecule type" value="Genomic_DNA"/>
</dbReference>
<comment type="caution">
    <text evidence="7">The sequence shown here is derived from an EMBL/GenBank/DDBJ whole genome shotgun (WGS) entry which is preliminary data.</text>
</comment>
<gene>
    <name evidence="7" type="ORF">GCM10023095_13260</name>
</gene>
<reference evidence="8" key="1">
    <citation type="journal article" date="2019" name="Int. J. Syst. Evol. Microbiol.">
        <title>The Global Catalogue of Microorganisms (GCM) 10K type strain sequencing project: providing services to taxonomists for standard genome sequencing and annotation.</title>
        <authorList>
            <consortium name="The Broad Institute Genomics Platform"/>
            <consortium name="The Broad Institute Genome Sequencing Center for Infectious Disease"/>
            <person name="Wu L."/>
            <person name="Ma J."/>
        </authorList>
    </citation>
    <scope>NUCLEOTIDE SEQUENCE [LARGE SCALE GENOMIC DNA]</scope>
    <source>
        <strain evidence="8">JCM 32226</strain>
    </source>
</reference>
<keyword evidence="4" id="KW-0804">Transcription</keyword>
<evidence type="ECO:0000313" key="7">
    <source>
        <dbReference type="EMBL" id="GAA4497148.1"/>
    </source>
</evidence>
<keyword evidence="8" id="KW-1185">Reference proteome</keyword>
<dbReference type="SUPFAM" id="SSF46785">
    <property type="entry name" value="Winged helix' DNA-binding domain"/>
    <property type="match status" value="1"/>
</dbReference>
<accession>A0ABP8Q4F4</accession>
<name>A0ABP8Q4F4_9GAMM</name>
<dbReference type="Pfam" id="PF00126">
    <property type="entry name" value="HTH_1"/>
    <property type="match status" value="1"/>
</dbReference>
<dbReference type="InterPro" id="IPR058163">
    <property type="entry name" value="LysR-type_TF_proteobact-type"/>
</dbReference>
<evidence type="ECO:0000256" key="2">
    <source>
        <dbReference type="ARBA" id="ARBA00023015"/>
    </source>
</evidence>
<dbReference type="SUPFAM" id="SSF53850">
    <property type="entry name" value="Periplasmic binding protein-like II"/>
    <property type="match status" value="1"/>
</dbReference>
<organism evidence="7 8">
    <name type="scientific">Pseudaeromonas paramecii</name>
    <dbReference type="NCBI Taxonomy" id="2138166"/>
    <lineage>
        <taxon>Bacteria</taxon>
        <taxon>Pseudomonadati</taxon>
        <taxon>Pseudomonadota</taxon>
        <taxon>Gammaproteobacteria</taxon>
        <taxon>Aeromonadales</taxon>
        <taxon>Aeromonadaceae</taxon>
        <taxon>Pseudaeromonas</taxon>
    </lineage>
</organism>
<dbReference type="PROSITE" id="PS50931">
    <property type="entry name" value="HTH_LYSR"/>
    <property type="match status" value="1"/>
</dbReference>
<protein>
    <submittedName>
        <fullName evidence="7">Transcriptional regulator GcvA</fullName>
    </submittedName>
</protein>
<dbReference type="Proteomes" id="UP001501321">
    <property type="component" value="Unassembled WGS sequence"/>
</dbReference>
<sequence>MSRRLPPLNALKAFEAAARHLSFTRAAEELFVTQAAISHQIKALEEFLGIKLFRRRNRSLLLTEEGQGYFLDIKDIFAAIAEATQKLVARSAKGALTVTLQPSFAIQWLVPRLMQFSERHPDIDVRIKAVDMDEGSLSEDVDVAIYYGRGNWPGLRCDKLHTEYLVPVCSPRLLQGPRPLRSPADLAWHTLLHDSSRRDWNAWFRQVGVEVPNVNQGPIFSHSTMVIQAAVHGQGVALGHSVLAQPELAAGRLVCPFEQVLVSKNAYYLVCQENQADLGKIAAFRAWMLELVVQEERERLPGQPVGATVDEDAADAASGRVE</sequence>
<evidence type="ECO:0000256" key="5">
    <source>
        <dbReference type="SAM" id="MobiDB-lite"/>
    </source>
</evidence>
<dbReference type="NCBIfam" id="NF008352">
    <property type="entry name" value="PRK11139.1"/>
    <property type="match status" value="1"/>
</dbReference>
<evidence type="ECO:0000256" key="1">
    <source>
        <dbReference type="ARBA" id="ARBA00009437"/>
    </source>
</evidence>
<dbReference type="PANTHER" id="PTHR30537:SF26">
    <property type="entry name" value="GLYCINE CLEAVAGE SYSTEM TRANSCRIPTIONAL ACTIVATOR"/>
    <property type="match status" value="1"/>
</dbReference>
<dbReference type="Pfam" id="PF03466">
    <property type="entry name" value="LysR_substrate"/>
    <property type="match status" value="1"/>
</dbReference>
<dbReference type="PRINTS" id="PR00039">
    <property type="entry name" value="HTHLYSR"/>
</dbReference>
<feature type="domain" description="HTH lysR-type" evidence="6">
    <location>
        <begin position="6"/>
        <end position="63"/>
    </location>
</feature>
<dbReference type="CDD" id="cd08432">
    <property type="entry name" value="PBP2_GcdR_TrpI_HvrB_AmpR_like"/>
    <property type="match status" value="1"/>
</dbReference>
<keyword evidence="2" id="KW-0805">Transcription regulation</keyword>
<dbReference type="InterPro" id="IPR036390">
    <property type="entry name" value="WH_DNA-bd_sf"/>
</dbReference>
<proteinExistence type="inferred from homology"/>
<dbReference type="Gene3D" id="3.40.190.10">
    <property type="entry name" value="Periplasmic binding protein-like II"/>
    <property type="match status" value="2"/>
</dbReference>
<evidence type="ECO:0000256" key="4">
    <source>
        <dbReference type="ARBA" id="ARBA00023163"/>
    </source>
</evidence>
<keyword evidence="3" id="KW-0238">DNA-binding</keyword>
<dbReference type="RefSeq" id="WP_345011288.1">
    <property type="nucleotide sequence ID" value="NZ_BAABFC010000009.1"/>
</dbReference>